<feature type="transmembrane region" description="Helical" evidence="7">
    <location>
        <begin position="125"/>
        <end position="145"/>
    </location>
</feature>
<sequence length="330" mass="33767">MITDGPRGTGRSSGSVPGVPEGGGESGGELTSRDAMRAVRAAKWSFWQQAFARFRYGDGFSHSRALALQLSLAFIPLVIAAVGLSGTLATDGLGRVLRSTIVALSPGGSGALIRNTLEQGAGSVAALWLGLAFALATLTTAMGQLERGANRIYGIVRDRPTRRKYGRALGMTVVSGLPAMAGSGVLLAGAAFGDAVEDVYGWDDDAVMAAAVPVGVLLVLGAVLAMLRLAPRRRQPGWSWLLLGTVVAVSLWLGFTALLGAYVQLSASFGVVYGPLTGVIALLLWTQVTGVAIFLGFAVTAQLEARHAGIEVGALPDPAPAGPGEADGSG</sequence>
<evidence type="ECO:0000256" key="3">
    <source>
        <dbReference type="ARBA" id="ARBA00022692"/>
    </source>
</evidence>
<feature type="region of interest" description="Disordered" evidence="6">
    <location>
        <begin position="1"/>
        <end position="31"/>
    </location>
</feature>
<dbReference type="PANTHER" id="PTHR30213">
    <property type="entry name" value="INNER MEMBRANE PROTEIN YHJD"/>
    <property type="match status" value="1"/>
</dbReference>
<proteinExistence type="predicted"/>
<feature type="transmembrane region" description="Helical" evidence="7">
    <location>
        <begin position="165"/>
        <end position="187"/>
    </location>
</feature>
<dbReference type="GO" id="GO:0005886">
    <property type="term" value="C:plasma membrane"/>
    <property type="evidence" value="ECO:0007669"/>
    <property type="project" value="UniProtKB-SubCell"/>
</dbReference>
<dbReference type="PANTHER" id="PTHR30213:SF0">
    <property type="entry name" value="UPF0761 MEMBRANE PROTEIN YIHY"/>
    <property type="match status" value="1"/>
</dbReference>
<keyword evidence="9" id="KW-1185">Reference proteome</keyword>
<dbReference type="STRING" id="1798228.SAMN05216574_114138"/>
<feature type="transmembrane region" description="Helical" evidence="7">
    <location>
        <begin position="207"/>
        <end position="227"/>
    </location>
</feature>
<evidence type="ECO:0000313" key="8">
    <source>
        <dbReference type="EMBL" id="SFF47628.1"/>
    </source>
</evidence>
<reference evidence="9" key="1">
    <citation type="submission" date="2016-10" db="EMBL/GenBank/DDBJ databases">
        <authorList>
            <person name="Varghese N."/>
            <person name="Submissions S."/>
        </authorList>
    </citation>
    <scope>NUCLEOTIDE SEQUENCE [LARGE SCALE GENOMIC DNA]</scope>
    <source>
        <strain evidence="9">DSM 46838</strain>
    </source>
</reference>
<keyword evidence="5 7" id="KW-0472">Membrane</keyword>
<feature type="transmembrane region" description="Helical" evidence="7">
    <location>
        <begin position="65"/>
        <end position="89"/>
    </location>
</feature>
<keyword evidence="4 7" id="KW-1133">Transmembrane helix</keyword>
<dbReference type="InterPro" id="IPR017039">
    <property type="entry name" value="Virul_fac_BrkB"/>
</dbReference>
<accession>A0A1I2J0T4</accession>
<dbReference type="AlphaFoldDB" id="A0A1I2J0T4"/>
<evidence type="ECO:0000256" key="4">
    <source>
        <dbReference type="ARBA" id="ARBA00022989"/>
    </source>
</evidence>
<protein>
    <submittedName>
        <fullName evidence="8">YihY family inner membrane protein</fullName>
    </submittedName>
</protein>
<evidence type="ECO:0000256" key="2">
    <source>
        <dbReference type="ARBA" id="ARBA00022475"/>
    </source>
</evidence>
<dbReference type="EMBL" id="FOND01000014">
    <property type="protein sequence ID" value="SFF47628.1"/>
    <property type="molecule type" value="Genomic_DNA"/>
</dbReference>
<feature type="compositionally biased region" description="Low complexity" evidence="6">
    <location>
        <begin position="1"/>
        <end position="19"/>
    </location>
</feature>
<evidence type="ECO:0000256" key="7">
    <source>
        <dbReference type="SAM" id="Phobius"/>
    </source>
</evidence>
<feature type="transmembrane region" description="Helical" evidence="7">
    <location>
        <begin position="275"/>
        <end position="299"/>
    </location>
</feature>
<dbReference type="Pfam" id="PF03631">
    <property type="entry name" value="Virul_fac_BrkB"/>
    <property type="match status" value="1"/>
</dbReference>
<evidence type="ECO:0000256" key="5">
    <source>
        <dbReference type="ARBA" id="ARBA00023136"/>
    </source>
</evidence>
<comment type="subcellular location">
    <subcellularLocation>
        <location evidence="1">Cell membrane</location>
        <topology evidence="1">Multi-pass membrane protein</topology>
    </subcellularLocation>
</comment>
<name>A0A1I2J0T4_9ACTN</name>
<dbReference type="Proteomes" id="UP000198589">
    <property type="component" value="Unassembled WGS sequence"/>
</dbReference>
<dbReference type="PIRSF" id="PIRSF035875">
    <property type="entry name" value="RNase_BN"/>
    <property type="match status" value="1"/>
</dbReference>
<evidence type="ECO:0000256" key="1">
    <source>
        <dbReference type="ARBA" id="ARBA00004651"/>
    </source>
</evidence>
<gene>
    <name evidence="8" type="ORF">SAMN05216574_114138</name>
</gene>
<evidence type="ECO:0000313" key="9">
    <source>
        <dbReference type="Proteomes" id="UP000198589"/>
    </source>
</evidence>
<evidence type="ECO:0000256" key="6">
    <source>
        <dbReference type="SAM" id="MobiDB-lite"/>
    </source>
</evidence>
<keyword evidence="3 7" id="KW-0812">Transmembrane</keyword>
<organism evidence="8 9">
    <name type="scientific">Blastococcus tunisiensis</name>
    <dbReference type="NCBI Taxonomy" id="1798228"/>
    <lineage>
        <taxon>Bacteria</taxon>
        <taxon>Bacillati</taxon>
        <taxon>Actinomycetota</taxon>
        <taxon>Actinomycetes</taxon>
        <taxon>Geodermatophilales</taxon>
        <taxon>Geodermatophilaceae</taxon>
        <taxon>Blastococcus</taxon>
    </lineage>
</organism>
<keyword evidence="2" id="KW-1003">Cell membrane</keyword>
<feature type="transmembrane region" description="Helical" evidence="7">
    <location>
        <begin position="239"/>
        <end position="263"/>
    </location>
</feature>